<gene>
    <name evidence="3" type="ORF">DIC66_10385</name>
</gene>
<evidence type="ECO:0000313" key="4">
    <source>
        <dbReference type="Proteomes" id="UP000260665"/>
    </source>
</evidence>
<keyword evidence="2" id="KW-1133">Transmembrane helix</keyword>
<proteinExistence type="predicted"/>
<sequence length="67" mass="7388">MKNDDDEPPVWVTVLKLVVIAVVLIGGTGLALWYVDQWQSRSQPPPGSSSDVSGWGIVHDDPLRPHR</sequence>
<name>A0A3E1RE79_9BURK</name>
<feature type="compositionally biased region" description="Basic and acidic residues" evidence="1">
    <location>
        <begin position="58"/>
        <end position="67"/>
    </location>
</feature>
<keyword evidence="2" id="KW-0472">Membrane</keyword>
<dbReference type="Proteomes" id="UP000260665">
    <property type="component" value="Unassembled WGS sequence"/>
</dbReference>
<comment type="caution">
    <text evidence="3">The sequence shown here is derived from an EMBL/GenBank/DDBJ whole genome shotgun (WGS) entry which is preliminary data.</text>
</comment>
<dbReference type="EMBL" id="QFZK01000005">
    <property type="protein sequence ID" value="RFO96900.1"/>
    <property type="molecule type" value="Genomic_DNA"/>
</dbReference>
<organism evidence="3 4">
    <name type="scientific">Rhodoferax lacus</name>
    <dbReference type="NCBI Taxonomy" id="2184758"/>
    <lineage>
        <taxon>Bacteria</taxon>
        <taxon>Pseudomonadati</taxon>
        <taxon>Pseudomonadota</taxon>
        <taxon>Betaproteobacteria</taxon>
        <taxon>Burkholderiales</taxon>
        <taxon>Comamonadaceae</taxon>
        <taxon>Rhodoferax</taxon>
    </lineage>
</organism>
<protein>
    <submittedName>
        <fullName evidence="3">Uncharacterized protein</fullName>
    </submittedName>
</protein>
<keyword evidence="4" id="KW-1185">Reference proteome</keyword>
<accession>A0A3E1RE79</accession>
<keyword evidence="2" id="KW-0812">Transmembrane</keyword>
<feature type="region of interest" description="Disordered" evidence="1">
    <location>
        <begin position="39"/>
        <end position="67"/>
    </location>
</feature>
<evidence type="ECO:0000313" key="3">
    <source>
        <dbReference type="EMBL" id="RFO96900.1"/>
    </source>
</evidence>
<dbReference type="RefSeq" id="WP_117176827.1">
    <property type="nucleotide sequence ID" value="NZ_QFZK01000005.1"/>
</dbReference>
<reference evidence="3 4" key="1">
    <citation type="submission" date="2018-05" db="EMBL/GenBank/DDBJ databases">
        <title>Rhodoferax soyangensis sp.nov., isolated from an oligotrophic freshwater lake.</title>
        <authorList>
            <person name="Park M."/>
        </authorList>
    </citation>
    <scope>NUCLEOTIDE SEQUENCE [LARGE SCALE GENOMIC DNA]</scope>
    <source>
        <strain evidence="3 4">IMCC26218</strain>
    </source>
</reference>
<evidence type="ECO:0000256" key="1">
    <source>
        <dbReference type="SAM" id="MobiDB-lite"/>
    </source>
</evidence>
<feature type="transmembrane region" description="Helical" evidence="2">
    <location>
        <begin position="12"/>
        <end position="35"/>
    </location>
</feature>
<evidence type="ECO:0000256" key="2">
    <source>
        <dbReference type="SAM" id="Phobius"/>
    </source>
</evidence>
<dbReference type="AlphaFoldDB" id="A0A3E1RE79"/>